<name>A0A369Q6W0_9SPHN</name>
<keyword evidence="1" id="KW-0677">Repeat</keyword>
<comment type="caution">
    <text evidence="3">The sequence shown here is derived from an EMBL/GenBank/DDBJ whole genome shotgun (WGS) entry which is preliminary data.</text>
</comment>
<dbReference type="InterPro" id="IPR012668">
    <property type="entry name" value="CHP02466"/>
</dbReference>
<organism evidence="3 4">
    <name type="scientific">Alteripontixanthobacter maritimus</name>
    <dbReference type="NCBI Taxonomy" id="2161824"/>
    <lineage>
        <taxon>Bacteria</taxon>
        <taxon>Pseudomonadati</taxon>
        <taxon>Pseudomonadota</taxon>
        <taxon>Alphaproteobacteria</taxon>
        <taxon>Sphingomonadales</taxon>
        <taxon>Erythrobacteraceae</taxon>
        <taxon>Alteripontixanthobacter</taxon>
    </lineage>
</organism>
<accession>A0A369Q6W0</accession>
<dbReference type="GO" id="GO:0030968">
    <property type="term" value="P:endoplasmic reticulum unfolded protein response"/>
    <property type="evidence" value="ECO:0007669"/>
    <property type="project" value="TreeGrafter"/>
</dbReference>
<dbReference type="Gene3D" id="2.60.120.620">
    <property type="entry name" value="q2cbj1_9rhob like domain"/>
    <property type="match status" value="1"/>
</dbReference>
<dbReference type="InterPro" id="IPR011990">
    <property type="entry name" value="TPR-like_helical_dom_sf"/>
</dbReference>
<evidence type="ECO:0000313" key="4">
    <source>
        <dbReference type="Proteomes" id="UP000253727"/>
    </source>
</evidence>
<dbReference type="GO" id="GO:0035269">
    <property type="term" value="P:protein O-linked glycosylation via mannose"/>
    <property type="evidence" value="ECO:0007669"/>
    <property type="project" value="TreeGrafter"/>
</dbReference>
<dbReference type="SMART" id="SM00028">
    <property type="entry name" value="TPR"/>
    <property type="match status" value="5"/>
</dbReference>
<evidence type="ECO:0000313" key="3">
    <source>
        <dbReference type="EMBL" id="RDC59285.1"/>
    </source>
</evidence>
<proteinExistence type="predicted"/>
<dbReference type="GO" id="GO:0000030">
    <property type="term" value="F:mannosyltransferase activity"/>
    <property type="evidence" value="ECO:0007669"/>
    <property type="project" value="TreeGrafter"/>
</dbReference>
<dbReference type="Pfam" id="PF13432">
    <property type="entry name" value="TPR_16"/>
    <property type="match status" value="1"/>
</dbReference>
<keyword evidence="4" id="KW-1185">Reference proteome</keyword>
<dbReference type="RefSeq" id="WP_181815656.1">
    <property type="nucleotide sequence ID" value="NZ_QBKA01000002.1"/>
</dbReference>
<dbReference type="Proteomes" id="UP000253727">
    <property type="component" value="Unassembled WGS sequence"/>
</dbReference>
<dbReference type="Gene3D" id="1.25.40.10">
    <property type="entry name" value="Tetratricopeptide repeat domain"/>
    <property type="match status" value="2"/>
</dbReference>
<evidence type="ECO:0000256" key="2">
    <source>
        <dbReference type="ARBA" id="ARBA00022803"/>
    </source>
</evidence>
<dbReference type="Pfam" id="PF13759">
    <property type="entry name" value="2OG-FeII_Oxy_5"/>
    <property type="match status" value="1"/>
</dbReference>
<gene>
    <name evidence="3" type="ORF">HME9302_00472</name>
</gene>
<keyword evidence="2" id="KW-0802">TPR repeat</keyword>
<dbReference type="Pfam" id="PF14559">
    <property type="entry name" value="TPR_19"/>
    <property type="match status" value="1"/>
</dbReference>
<dbReference type="SUPFAM" id="SSF48452">
    <property type="entry name" value="TPR-like"/>
    <property type="match status" value="2"/>
</dbReference>
<evidence type="ECO:0000256" key="1">
    <source>
        <dbReference type="ARBA" id="ARBA00022737"/>
    </source>
</evidence>
<dbReference type="PANTHER" id="PTHR44227">
    <property type="match status" value="1"/>
</dbReference>
<dbReference type="EMBL" id="QBKA01000002">
    <property type="protein sequence ID" value="RDC59285.1"/>
    <property type="molecule type" value="Genomic_DNA"/>
</dbReference>
<dbReference type="InterPro" id="IPR052346">
    <property type="entry name" value="O-mannosyl-transferase_TMTC"/>
</dbReference>
<dbReference type="InterPro" id="IPR019734">
    <property type="entry name" value="TPR_rpt"/>
</dbReference>
<dbReference type="AlphaFoldDB" id="A0A369Q6W0"/>
<dbReference type="PANTHER" id="PTHR44227:SF3">
    <property type="entry name" value="PROTEIN O-MANNOSYL-TRANSFERASE TMTC4"/>
    <property type="match status" value="1"/>
</dbReference>
<sequence>MADAPATIRQRALDAEAAGDVATARRLLAQLCAAYPNNAGLANTAGNVEMRAREFAAARDWFLQAVEAEPDALEYVLNLAIALSHLRQFDAGLRLLEPLAGTAQSSARYCAVRGALHYELRELYAASRWFDAALATEPTHAKALAGRARVALERAESDAVARFDTALARNPADPDGWLGKAQALEAVGDAEAARQLAEEIVRQGPNWLPGLTYLTQLNLASGMEDFTAPFASAVQQADAGVDIWVEWIAHLDRADRHLEALEAAKAGLAKHPDAPALLLAKSAQASAAGRMDEADAAFAALDDESVAAVFAKARHLMRRGEFIEAEVLLASAIAMKPGMVGAWAARDLCWRMLDDERAQWLHGQDGLVQLLPLEGDADVVHRAIPVLHQLHDVSCFPLGQSLRGGTQTRGILFDRTEPELRALHDALMATLETYRTNLPPRDDTHPLLSQRNLPWSIAGSWSIRLTGGGDYHTAHIHPEGLLSSALYCELPPAIQQQAGAASDSELQGALELGRAPPDLRMELEPLRVIRPRAGYLALFPSTLYHSTGPFDAGTRLTTAFDVRGASAR</sequence>
<reference evidence="3 4" key="1">
    <citation type="submission" date="2018-04" db="EMBL/GenBank/DDBJ databases">
        <title>Altererythrobacter sp. HME9302 genome sequencing and assembly.</title>
        <authorList>
            <person name="Kang H."/>
            <person name="Kim H."/>
            <person name="Joh K."/>
        </authorList>
    </citation>
    <scope>NUCLEOTIDE SEQUENCE [LARGE SCALE GENOMIC DNA]</scope>
    <source>
        <strain evidence="3 4">HME9302</strain>
    </source>
</reference>
<protein>
    <submittedName>
        <fullName evidence="3">Uncharacterized protein</fullName>
    </submittedName>
</protein>